<reference evidence="1 2" key="1">
    <citation type="journal article" date="2010" name="Cell">
        <title>The genome of Naegleria gruberi illuminates early eukaryotic versatility.</title>
        <authorList>
            <person name="Fritz-Laylin L.K."/>
            <person name="Prochnik S.E."/>
            <person name="Ginger M.L."/>
            <person name="Dacks J.B."/>
            <person name="Carpenter M.L."/>
            <person name="Field M.C."/>
            <person name="Kuo A."/>
            <person name="Paredez A."/>
            <person name="Chapman J."/>
            <person name="Pham J."/>
            <person name="Shu S."/>
            <person name="Neupane R."/>
            <person name="Cipriano M."/>
            <person name="Mancuso J."/>
            <person name="Tu H."/>
            <person name="Salamov A."/>
            <person name="Lindquist E."/>
            <person name="Shapiro H."/>
            <person name="Lucas S."/>
            <person name="Grigoriev I.V."/>
            <person name="Cande W.Z."/>
            <person name="Fulton C."/>
            <person name="Rokhsar D.S."/>
            <person name="Dawson S.C."/>
        </authorList>
    </citation>
    <scope>NUCLEOTIDE SEQUENCE [LARGE SCALE GENOMIC DNA]</scope>
    <source>
        <strain evidence="1 2">NEG-M</strain>
    </source>
</reference>
<keyword evidence="2" id="KW-1185">Reference proteome</keyword>
<dbReference type="VEuPathDB" id="AmoebaDB:NAEGRDRAFT_54707"/>
<proteinExistence type="predicted"/>
<sequence>MGNNQTTSHRSLPTEHASFSNSSREYANQYIMIAGGPSVVIYQGLVDQIISIENRIENAANYEKVKSECLKGIHQRLVKYFPVHFHDTVSEKIEEQLVDLWHSPNFKEEYFANRFQVDPYLVLPTVFNNLERGIKFNLKRTCLFQPAGRQYYFTTCYSKTTDNFPHSRNQKLTFELFANCFSADTWADVVGASFSLSDYDNNQYLDEFYQVCRRLSGFSTYRMILIFTHLDVLNEKIKLGLINFGGDKDIEIRKEFNHIPKECALIIEYLIKEAIKNIEMNPSHDFPNRTLEYHIVNTSSDSDMKELLDCICIGANSKRKCFISSKIEMPPFSYPNTRFKSNMHRTSELNQFCDIAILLN</sequence>
<gene>
    <name evidence="1" type="ORF">NAEGRDRAFT_54707</name>
</gene>
<evidence type="ECO:0000313" key="1">
    <source>
        <dbReference type="EMBL" id="EFC35863.1"/>
    </source>
</evidence>
<protein>
    <submittedName>
        <fullName evidence="1">Predicted protein</fullName>
    </submittedName>
</protein>
<dbReference type="KEGG" id="ngr:NAEGRDRAFT_54707"/>
<organism evidence="2">
    <name type="scientific">Naegleria gruberi</name>
    <name type="common">Amoeba</name>
    <dbReference type="NCBI Taxonomy" id="5762"/>
    <lineage>
        <taxon>Eukaryota</taxon>
        <taxon>Discoba</taxon>
        <taxon>Heterolobosea</taxon>
        <taxon>Tetramitia</taxon>
        <taxon>Eutetramitia</taxon>
        <taxon>Vahlkampfiidae</taxon>
        <taxon>Naegleria</taxon>
    </lineage>
</organism>
<dbReference type="Proteomes" id="UP000006671">
    <property type="component" value="Unassembled WGS sequence"/>
</dbReference>
<dbReference type="RefSeq" id="XP_002668607.1">
    <property type="nucleotide sequence ID" value="XM_002668561.1"/>
</dbReference>
<name>D2W4Z1_NAEGR</name>
<dbReference type="AlphaFoldDB" id="D2W4Z1"/>
<dbReference type="GeneID" id="8860650"/>
<dbReference type="InParanoid" id="D2W4Z1"/>
<dbReference type="EMBL" id="GG739001">
    <property type="protein sequence ID" value="EFC35863.1"/>
    <property type="molecule type" value="Genomic_DNA"/>
</dbReference>
<evidence type="ECO:0000313" key="2">
    <source>
        <dbReference type="Proteomes" id="UP000006671"/>
    </source>
</evidence>
<accession>D2W4Z1</accession>